<reference evidence="2" key="3">
    <citation type="submission" date="2018-08" db="UniProtKB">
        <authorList>
            <consortium name="EnsemblPlants"/>
        </authorList>
    </citation>
    <scope>IDENTIFICATION</scope>
    <source>
        <strain evidence="2">cv. Bd21</strain>
    </source>
</reference>
<reference evidence="1 2" key="1">
    <citation type="journal article" date="2010" name="Nature">
        <title>Genome sequencing and analysis of the model grass Brachypodium distachyon.</title>
        <authorList>
            <consortium name="International Brachypodium Initiative"/>
        </authorList>
    </citation>
    <scope>NUCLEOTIDE SEQUENCE [LARGE SCALE GENOMIC DNA]</scope>
    <source>
        <strain evidence="1 2">Bd21</strain>
    </source>
</reference>
<organism evidence="1">
    <name type="scientific">Brachypodium distachyon</name>
    <name type="common">Purple false brome</name>
    <name type="synonym">Trachynia distachya</name>
    <dbReference type="NCBI Taxonomy" id="15368"/>
    <lineage>
        <taxon>Eukaryota</taxon>
        <taxon>Viridiplantae</taxon>
        <taxon>Streptophyta</taxon>
        <taxon>Embryophyta</taxon>
        <taxon>Tracheophyta</taxon>
        <taxon>Spermatophyta</taxon>
        <taxon>Magnoliopsida</taxon>
        <taxon>Liliopsida</taxon>
        <taxon>Poales</taxon>
        <taxon>Poaceae</taxon>
        <taxon>BOP clade</taxon>
        <taxon>Pooideae</taxon>
        <taxon>Stipodae</taxon>
        <taxon>Brachypodieae</taxon>
        <taxon>Brachypodium</taxon>
    </lineage>
</organism>
<dbReference type="EnsemblPlants" id="PNT75279">
    <property type="protein sequence ID" value="PNT75279"/>
    <property type="gene ID" value="BRADI_1g29443v3"/>
</dbReference>
<dbReference type="InParanoid" id="A0A2K2DLX8"/>
<accession>A0A2K2DLX8</accession>
<dbReference type="Proteomes" id="UP000008810">
    <property type="component" value="Chromosome 1"/>
</dbReference>
<evidence type="ECO:0000313" key="3">
    <source>
        <dbReference type="Proteomes" id="UP000008810"/>
    </source>
</evidence>
<evidence type="ECO:0000313" key="1">
    <source>
        <dbReference type="EMBL" id="PNT75279.1"/>
    </source>
</evidence>
<dbReference type="AlphaFoldDB" id="A0A2K2DLX8"/>
<dbReference type="EMBL" id="CM000880">
    <property type="protein sequence ID" value="PNT75279.1"/>
    <property type="molecule type" value="Genomic_DNA"/>
</dbReference>
<proteinExistence type="predicted"/>
<gene>
    <name evidence="1" type="ORF">BRADI_1g29443v3</name>
</gene>
<evidence type="ECO:0000313" key="2">
    <source>
        <dbReference type="EnsemblPlants" id="PNT75279"/>
    </source>
</evidence>
<keyword evidence="3" id="KW-1185">Reference proteome</keyword>
<dbReference type="Gramene" id="PNT75279">
    <property type="protein sequence ID" value="PNT75279"/>
    <property type="gene ID" value="BRADI_1g29443v3"/>
</dbReference>
<protein>
    <submittedName>
        <fullName evidence="1 2">Uncharacterized protein</fullName>
    </submittedName>
</protein>
<reference evidence="1" key="2">
    <citation type="submission" date="2017-06" db="EMBL/GenBank/DDBJ databases">
        <title>WGS assembly of Brachypodium distachyon.</title>
        <authorList>
            <consortium name="The International Brachypodium Initiative"/>
            <person name="Lucas S."/>
            <person name="Harmon-Smith M."/>
            <person name="Lail K."/>
            <person name="Tice H."/>
            <person name="Grimwood J."/>
            <person name="Bruce D."/>
            <person name="Barry K."/>
            <person name="Shu S."/>
            <person name="Lindquist E."/>
            <person name="Wang M."/>
            <person name="Pitluck S."/>
            <person name="Vogel J.P."/>
            <person name="Garvin D.F."/>
            <person name="Mockler T.C."/>
            <person name="Schmutz J."/>
            <person name="Rokhsar D."/>
            <person name="Bevan M.W."/>
        </authorList>
    </citation>
    <scope>NUCLEOTIDE SEQUENCE</scope>
    <source>
        <strain evidence="1">Bd21</strain>
    </source>
</reference>
<name>A0A2K2DLX8_BRADI</name>
<sequence>MAGAADRLEKRAAAGRDSLRDLRHVVFCSGESSDGGANPWRWLLFLCFLQDLLMSLKTAGLADQFHRSADARAFGIGTFWSAVLAEKPSGFSS</sequence>